<accession>A0A5E7ECT6</accession>
<protein>
    <submittedName>
        <fullName evidence="1">Uncharacterized protein</fullName>
    </submittedName>
</protein>
<evidence type="ECO:0000313" key="2">
    <source>
        <dbReference type="Proteomes" id="UP000379480"/>
    </source>
</evidence>
<organism evidence="1 2">
    <name type="scientific">Pseudomonas fluorescens</name>
    <dbReference type="NCBI Taxonomy" id="294"/>
    <lineage>
        <taxon>Bacteria</taxon>
        <taxon>Pseudomonadati</taxon>
        <taxon>Pseudomonadota</taxon>
        <taxon>Gammaproteobacteria</taxon>
        <taxon>Pseudomonadales</taxon>
        <taxon>Pseudomonadaceae</taxon>
        <taxon>Pseudomonas</taxon>
    </lineage>
</organism>
<name>A0A5E7ECT6_PSEFL</name>
<dbReference type="EMBL" id="CABVHY010000024">
    <property type="protein sequence ID" value="VVO24528.1"/>
    <property type="molecule type" value="Genomic_DNA"/>
</dbReference>
<proteinExistence type="predicted"/>
<dbReference type="AlphaFoldDB" id="A0A5E7ECT6"/>
<reference evidence="1 2" key="1">
    <citation type="submission" date="2019-09" db="EMBL/GenBank/DDBJ databases">
        <authorList>
            <person name="Chandra G."/>
            <person name="Truman W A."/>
        </authorList>
    </citation>
    <scope>NUCLEOTIDE SEQUENCE [LARGE SCALE GENOMIC DNA]</scope>
    <source>
        <strain evidence="1">PS723</strain>
    </source>
</reference>
<sequence length="49" mass="5494">MSEVLFYLARLDHKSASLYRYAGQSKTVLTAPLWERVCPNASQSSTGYP</sequence>
<dbReference type="Proteomes" id="UP000379480">
    <property type="component" value="Unassembled WGS sequence"/>
</dbReference>
<evidence type="ECO:0000313" key="1">
    <source>
        <dbReference type="EMBL" id="VVO24528.1"/>
    </source>
</evidence>
<gene>
    <name evidence="1" type="ORF">PS723_04488</name>
</gene>